<dbReference type="EMBL" id="CP053564">
    <property type="protein sequence ID" value="QJY47413.1"/>
    <property type="molecule type" value="Genomic_DNA"/>
</dbReference>
<dbReference type="InterPro" id="IPR002347">
    <property type="entry name" value="SDR_fam"/>
</dbReference>
<dbReference type="AlphaFoldDB" id="A0A6M6JJS7"/>
<organism evidence="3 4">
    <name type="scientific">Pseudonocardia broussonetiae</name>
    <dbReference type="NCBI Taxonomy" id="2736640"/>
    <lineage>
        <taxon>Bacteria</taxon>
        <taxon>Bacillati</taxon>
        <taxon>Actinomycetota</taxon>
        <taxon>Actinomycetes</taxon>
        <taxon>Pseudonocardiales</taxon>
        <taxon>Pseudonocardiaceae</taxon>
        <taxon>Pseudonocardia</taxon>
    </lineage>
</organism>
<proteinExistence type="inferred from homology"/>
<accession>A0A6M6JJS7</accession>
<dbReference type="RefSeq" id="WP_172159998.1">
    <property type="nucleotide sequence ID" value="NZ_CP053564.1"/>
</dbReference>
<dbReference type="PANTHER" id="PTHR42760">
    <property type="entry name" value="SHORT-CHAIN DEHYDROGENASES/REDUCTASES FAMILY MEMBER"/>
    <property type="match status" value="1"/>
</dbReference>
<evidence type="ECO:0000256" key="1">
    <source>
        <dbReference type="ARBA" id="ARBA00006484"/>
    </source>
</evidence>
<dbReference type="SUPFAM" id="SSF51735">
    <property type="entry name" value="NAD(P)-binding Rossmann-fold domains"/>
    <property type="match status" value="1"/>
</dbReference>
<dbReference type="FunFam" id="3.40.50.720:FF:000084">
    <property type="entry name" value="Short-chain dehydrogenase reductase"/>
    <property type="match status" value="1"/>
</dbReference>
<evidence type="ECO:0000313" key="4">
    <source>
        <dbReference type="Proteomes" id="UP000505377"/>
    </source>
</evidence>
<evidence type="ECO:0000313" key="3">
    <source>
        <dbReference type="EMBL" id="QJY47413.1"/>
    </source>
</evidence>
<dbReference type="PRINTS" id="PR00081">
    <property type="entry name" value="GDHRDH"/>
</dbReference>
<dbReference type="Pfam" id="PF13561">
    <property type="entry name" value="adh_short_C2"/>
    <property type="match status" value="1"/>
</dbReference>
<gene>
    <name evidence="3" type="ORF">HOP40_17675</name>
</gene>
<dbReference type="CDD" id="cd05233">
    <property type="entry name" value="SDR_c"/>
    <property type="match status" value="1"/>
</dbReference>
<reference evidence="3 4" key="1">
    <citation type="submission" date="2020-05" db="EMBL/GenBank/DDBJ databases">
        <authorList>
            <person name="Mo P."/>
        </authorList>
    </citation>
    <scope>NUCLEOTIDE SEQUENCE [LARGE SCALE GENOMIC DNA]</scope>
    <source>
        <strain evidence="3 4">Gen01</strain>
    </source>
</reference>
<dbReference type="KEGG" id="pbro:HOP40_17675"/>
<dbReference type="Proteomes" id="UP000505377">
    <property type="component" value="Chromosome"/>
</dbReference>
<dbReference type="Gene3D" id="3.40.50.720">
    <property type="entry name" value="NAD(P)-binding Rossmann-like Domain"/>
    <property type="match status" value="1"/>
</dbReference>
<keyword evidence="2" id="KW-0560">Oxidoreductase</keyword>
<keyword evidence="4" id="KW-1185">Reference proteome</keyword>
<evidence type="ECO:0000256" key="2">
    <source>
        <dbReference type="ARBA" id="ARBA00023002"/>
    </source>
</evidence>
<name>A0A6M6JJS7_9PSEU</name>
<dbReference type="InterPro" id="IPR036291">
    <property type="entry name" value="NAD(P)-bd_dom_sf"/>
</dbReference>
<dbReference type="GO" id="GO:0016616">
    <property type="term" value="F:oxidoreductase activity, acting on the CH-OH group of donors, NAD or NADP as acceptor"/>
    <property type="evidence" value="ECO:0007669"/>
    <property type="project" value="TreeGrafter"/>
</dbReference>
<dbReference type="PRINTS" id="PR00080">
    <property type="entry name" value="SDRFAMILY"/>
</dbReference>
<protein>
    <submittedName>
        <fullName evidence="3">SDR family oxidoreductase</fullName>
    </submittedName>
</protein>
<comment type="similarity">
    <text evidence="1">Belongs to the short-chain dehydrogenases/reductases (SDR) family.</text>
</comment>
<sequence>MRGLDGKVAMVVGGGSGIGRAAARRLAEEGASVAVVDVAADAADATAAGIAAAGGRGLALHADATAPEDVDRAVDRVVTDLGGIDVLVNSVARVPRRTMYDITPQEWQDTVDACLFSYFLTTRAALPHLVARGGGKIVNVCSVTAHVGAQLPAYSAAKGAVLSWSREIAVEFAHHGITVNTVSPGVIETPINTEVLRSDAVRATMLDAIPLGRFGRPEDVAATIAFLASSDADFVSGTDVVVDGAMIASTSWGTARTAWRTHDAAR</sequence>